<name>A0ABX0F635_9BACT</name>
<feature type="domain" description="Rhodanese" evidence="1">
    <location>
        <begin position="21"/>
        <end position="92"/>
    </location>
</feature>
<reference evidence="2 3" key="1">
    <citation type="submission" date="2019-02" db="EMBL/GenBank/DDBJ databases">
        <title>Genome of a new Bacteroidetes strain.</title>
        <authorList>
            <person name="Pitt A."/>
        </authorList>
    </citation>
    <scope>NUCLEOTIDE SEQUENCE [LARGE SCALE GENOMIC DNA]</scope>
    <source>
        <strain evidence="2 3">50C-KIRBA</strain>
    </source>
</reference>
<accession>A0ABX0F635</accession>
<dbReference type="Proteomes" id="UP001318301">
    <property type="component" value="Unassembled WGS sequence"/>
</dbReference>
<dbReference type="Gene3D" id="3.40.250.10">
    <property type="entry name" value="Rhodanese-like domain"/>
    <property type="match status" value="1"/>
</dbReference>
<dbReference type="PANTHER" id="PTHR43031">
    <property type="entry name" value="FAD-DEPENDENT OXIDOREDUCTASE"/>
    <property type="match status" value="1"/>
</dbReference>
<comment type="caution">
    <text evidence="2">The sequence shown here is derived from an EMBL/GenBank/DDBJ whole genome shotgun (WGS) entry which is preliminary data.</text>
</comment>
<dbReference type="CDD" id="cd00158">
    <property type="entry name" value="RHOD"/>
    <property type="match status" value="1"/>
</dbReference>
<sequence>MFEFIKNLLGIGPQVDVKALIREGAKVVDVRTPAEYQQGHIKKSMNIPLQTLANNLNKLGKDEVIITCCASGMRSGAARRMLKSYGYKNVHNGGTWSSLQ</sequence>
<evidence type="ECO:0000313" key="2">
    <source>
        <dbReference type="EMBL" id="NGZ45330.1"/>
    </source>
</evidence>
<evidence type="ECO:0000259" key="1">
    <source>
        <dbReference type="PROSITE" id="PS50206"/>
    </source>
</evidence>
<organism evidence="2 3">
    <name type="scientific">Aquirufa beregesia</name>
    <dbReference type="NCBI Taxonomy" id="2516556"/>
    <lineage>
        <taxon>Bacteria</taxon>
        <taxon>Pseudomonadati</taxon>
        <taxon>Bacteroidota</taxon>
        <taxon>Cytophagia</taxon>
        <taxon>Cytophagales</taxon>
        <taxon>Flectobacillaceae</taxon>
        <taxon>Aquirufa</taxon>
    </lineage>
</organism>
<dbReference type="InterPro" id="IPR001763">
    <property type="entry name" value="Rhodanese-like_dom"/>
</dbReference>
<proteinExistence type="predicted"/>
<dbReference type="EMBL" id="SEWW01000010">
    <property type="protein sequence ID" value="NGZ45330.1"/>
    <property type="molecule type" value="Genomic_DNA"/>
</dbReference>
<dbReference type="PANTHER" id="PTHR43031:SF1">
    <property type="entry name" value="PYRIDINE NUCLEOTIDE-DISULPHIDE OXIDOREDUCTASE"/>
    <property type="match status" value="1"/>
</dbReference>
<dbReference type="Pfam" id="PF00581">
    <property type="entry name" value="Rhodanese"/>
    <property type="match status" value="1"/>
</dbReference>
<dbReference type="SUPFAM" id="SSF52821">
    <property type="entry name" value="Rhodanese/Cell cycle control phosphatase"/>
    <property type="match status" value="1"/>
</dbReference>
<dbReference type="InterPro" id="IPR050229">
    <property type="entry name" value="GlpE_sulfurtransferase"/>
</dbReference>
<evidence type="ECO:0000313" key="3">
    <source>
        <dbReference type="Proteomes" id="UP001318301"/>
    </source>
</evidence>
<dbReference type="PROSITE" id="PS50206">
    <property type="entry name" value="RHODANESE_3"/>
    <property type="match status" value="1"/>
</dbReference>
<dbReference type="InterPro" id="IPR036873">
    <property type="entry name" value="Rhodanese-like_dom_sf"/>
</dbReference>
<dbReference type="SMART" id="SM00450">
    <property type="entry name" value="RHOD"/>
    <property type="match status" value="1"/>
</dbReference>
<keyword evidence="3" id="KW-1185">Reference proteome</keyword>
<gene>
    <name evidence="2" type="ORF">EWU23_12665</name>
</gene>
<dbReference type="RefSeq" id="WP_166232801.1">
    <property type="nucleotide sequence ID" value="NZ_CBCSIJ010000011.1"/>
</dbReference>
<protein>
    <submittedName>
        <fullName evidence="2">Rhodanese-like domain-containing protein</fullName>
    </submittedName>
</protein>